<dbReference type="PANTHER" id="PTHR13789:SF309">
    <property type="entry name" value="PUTATIVE (AFU_ORTHOLOGUE AFUA_6G14510)-RELATED"/>
    <property type="match status" value="1"/>
</dbReference>
<proteinExistence type="predicted"/>
<evidence type="ECO:0000259" key="3">
    <source>
        <dbReference type="Pfam" id="PF01494"/>
    </source>
</evidence>
<dbReference type="EMBL" id="SWMS01000044">
    <property type="protein sequence ID" value="TKG59626.1"/>
    <property type="molecule type" value="Genomic_DNA"/>
</dbReference>
<evidence type="ECO:0000256" key="1">
    <source>
        <dbReference type="ARBA" id="ARBA00023002"/>
    </source>
</evidence>
<gene>
    <name evidence="4" type="ORF">FCN18_36710</name>
</gene>
<name>A0ABY2RT86_9PSEU</name>
<dbReference type="SUPFAM" id="SSF51905">
    <property type="entry name" value="FAD/NAD(P)-binding domain"/>
    <property type="match status" value="1"/>
</dbReference>
<evidence type="ECO:0000256" key="2">
    <source>
        <dbReference type="ARBA" id="ARBA00023033"/>
    </source>
</evidence>
<dbReference type="Gene3D" id="3.50.50.60">
    <property type="entry name" value="FAD/NAD(P)-binding domain"/>
    <property type="match status" value="1"/>
</dbReference>
<dbReference type="InterPro" id="IPR050493">
    <property type="entry name" value="FAD-dep_Monooxygenase_BioMet"/>
</dbReference>
<reference evidence="4 5" key="1">
    <citation type="journal article" date="2015" name="Antonie Van Leeuwenhoek">
        <title>Prauserella endophytica sp. nov., an endophytic actinobacterium isolated from Tamarix taklamakanensis.</title>
        <authorList>
            <person name="Liu J.M."/>
            <person name="Habden X."/>
            <person name="Guo L."/>
            <person name="Tuo L."/>
            <person name="Jiang Z.K."/>
            <person name="Liu S.W."/>
            <person name="Liu X.F."/>
            <person name="Chen L."/>
            <person name="Li R.F."/>
            <person name="Zhang Y.Q."/>
            <person name="Sun C.H."/>
        </authorList>
    </citation>
    <scope>NUCLEOTIDE SEQUENCE [LARGE SCALE GENOMIC DNA]</scope>
    <source>
        <strain evidence="4 5">CGMCC 4.7182</strain>
    </source>
</reference>
<evidence type="ECO:0000313" key="4">
    <source>
        <dbReference type="EMBL" id="TKG59626.1"/>
    </source>
</evidence>
<dbReference type="PRINTS" id="PR00420">
    <property type="entry name" value="RNGMNOXGNASE"/>
</dbReference>
<sequence>MDTAIVIGGGIGGLSAAIGLRLAGLRVTVVERAPEFTGIGAGITLWPNAVHALGALGLGDRLAPLLAPQRSGGVHDAKGRPIIRFDGAAFERRFGSPLVGIRRADLIALLRDALPPGALRPGTEVETVSREGRVTFRDGTSEHADLVVGADGIHSRVRAALWPAHSGTVHGGFTAFRALTHDRPDVGLGICWGPGTEFGTIPLAGGARYWFASFVAGEGTHHTDPKGYVLSRLAGWPAVVRSLVADTDPDAVLHHDLRVQRRRLPTYAAGRVALLGDAAHAMKPFLGQGGCQAIEDAAVLAACVAGNADVGSALTAYDAARGPRTRAIVRASALAGRFGNGLRSPLLGALRNGVLRRMPAAFALRQNEFAAGWRPPAITPGLPRKP</sequence>
<dbReference type="RefSeq" id="WP_137097319.1">
    <property type="nucleotide sequence ID" value="NZ_SWMS01000044.1"/>
</dbReference>
<organism evidence="4 5">
    <name type="scientific">Prauserella endophytica</name>
    <dbReference type="NCBI Taxonomy" id="1592324"/>
    <lineage>
        <taxon>Bacteria</taxon>
        <taxon>Bacillati</taxon>
        <taxon>Actinomycetota</taxon>
        <taxon>Actinomycetes</taxon>
        <taxon>Pseudonocardiales</taxon>
        <taxon>Pseudonocardiaceae</taxon>
        <taxon>Prauserella</taxon>
        <taxon>Prauserella coralliicola group</taxon>
    </lineage>
</organism>
<keyword evidence="5" id="KW-1185">Reference proteome</keyword>
<keyword evidence="1" id="KW-0560">Oxidoreductase</keyword>
<dbReference type="InterPro" id="IPR002938">
    <property type="entry name" value="FAD-bd"/>
</dbReference>
<comment type="caution">
    <text evidence="4">The sequence shown here is derived from an EMBL/GenBank/DDBJ whole genome shotgun (WGS) entry which is preliminary data.</text>
</comment>
<protein>
    <submittedName>
        <fullName evidence="4">FAD-binding protein</fullName>
    </submittedName>
</protein>
<dbReference type="Proteomes" id="UP000309992">
    <property type="component" value="Unassembled WGS sequence"/>
</dbReference>
<feature type="domain" description="FAD-binding" evidence="3">
    <location>
        <begin position="4"/>
        <end position="331"/>
    </location>
</feature>
<accession>A0ABY2RT86</accession>
<dbReference type="Pfam" id="PF01494">
    <property type="entry name" value="FAD_binding_3"/>
    <property type="match status" value="1"/>
</dbReference>
<dbReference type="InterPro" id="IPR036188">
    <property type="entry name" value="FAD/NAD-bd_sf"/>
</dbReference>
<dbReference type="PANTHER" id="PTHR13789">
    <property type="entry name" value="MONOOXYGENASE"/>
    <property type="match status" value="1"/>
</dbReference>
<evidence type="ECO:0000313" key="5">
    <source>
        <dbReference type="Proteomes" id="UP000309992"/>
    </source>
</evidence>
<keyword evidence="2" id="KW-0503">Monooxygenase</keyword>